<evidence type="ECO:0000313" key="6">
    <source>
        <dbReference type="EMBL" id="KAK0638444.1"/>
    </source>
</evidence>
<proteinExistence type="inferred from homology"/>
<dbReference type="InterPro" id="IPR002938">
    <property type="entry name" value="FAD-bd"/>
</dbReference>
<feature type="domain" description="FAD-binding" evidence="5">
    <location>
        <begin position="7"/>
        <end position="355"/>
    </location>
</feature>
<gene>
    <name evidence="6" type="primary">bik2_2</name>
    <name evidence="6" type="ORF">DIS24_g9842</name>
</gene>
<dbReference type="AlphaFoldDB" id="A0AA39XQN5"/>
<dbReference type="EMBL" id="JAUJDW010000093">
    <property type="protein sequence ID" value="KAK0638444.1"/>
    <property type="molecule type" value="Genomic_DNA"/>
</dbReference>
<dbReference type="SUPFAM" id="SSF51905">
    <property type="entry name" value="FAD/NAD(P)-binding domain"/>
    <property type="match status" value="1"/>
</dbReference>
<evidence type="ECO:0000256" key="2">
    <source>
        <dbReference type="ARBA" id="ARBA00022630"/>
    </source>
</evidence>
<evidence type="ECO:0000256" key="3">
    <source>
        <dbReference type="ARBA" id="ARBA00022827"/>
    </source>
</evidence>
<dbReference type="GO" id="GO:0004497">
    <property type="term" value="F:monooxygenase activity"/>
    <property type="evidence" value="ECO:0007669"/>
    <property type="project" value="UniProtKB-KW"/>
</dbReference>
<organism evidence="6 7">
    <name type="scientific">Lasiodiplodia hormozganensis</name>
    <dbReference type="NCBI Taxonomy" id="869390"/>
    <lineage>
        <taxon>Eukaryota</taxon>
        <taxon>Fungi</taxon>
        <taxon>Dikarya</taxon>
        <taxon>Ascomycota</taxon>
        <taxon>Pezizomycotina</taxon>
        <taxon>Dothideomycetes</taxon>
        <taxon>Dothideomycetes incertae sedis</taxon>
        <taxon>Botryosphaeriales</taxon>
        <taxon>Botryosphaeriaceae</taxon>
        <taxon>Lasiodiplodia</taxon>
    </lineage>
</organism>
<keyword evidence="4" id="KW-0560">Oxidoreductase</keyword>
<dbReference type="InterPro" id="IPR050562">
    <property type="entry name" value="FAD_mOase_fung"/>
</dbReference>
<protein>
    <submittedName>
        <fullName evidence="6">FAD-dependent monooxygenase bik2</fullName>
    </submittedName>
</protein>
<dbReference type="Gene3D" id="3.50.50.60">
    <property type="entry name" value="FAD/NAD(P)-binding domain"/>
    <property type="match status" value="1"/>
</dbReference>
<keyword evidence="6" id="KW-0503">Monooxygenase</keyword>
<reference evidence="6" key="1">
    <citation type="submission" date="2023-06" db="EMBL/GenBank/DDBJ databases">
        <title>Multi-omics analyses reveal the molecular pathogenesis toolkit of Lasiodiplodia hormozganensis, a cross-kingdom pathogen.</title>
        <authorList>
            <person name="Felix C."/>
            <person name="Meneses R."/>
            <person name="Goncalves M.F.M."/>
            <person name="Tilleman L."/>
            <person name="Duarte A.S."/>
            <person name="Jorrin-Novo J.V."/>
            <person name="Van De Peer Y."/>
            <person name="Deforce D."/>
            <person name="Van Nieuwerburgh F."/>
            <person name="Esteves A.C."/>
            <person name="Alves A."/>
        </authorList>
    </citation>
    <scope>NUCLEOTIDE SEQUENCE</scope>
    <source>
        <strain evidence="6">CBS 339.90</strain>
    </source>
</reference>
<evidence type="ECO:0000259" key="5">
    <source>
        <dbReference type="Pfam" id="PF01494"/>
    </source>
</evidence>
<evidence type="ECO:0000256" key="1">
    <source>
        <dbReference type="ARBA" id="ARBA00007992"/>
    </source>
</evidence>
<accession>A0AA39XQN5</accession>
<evidence type="ECO:0000256" key="4">
    <source>
        <dbReference type="ARBA" id="ARBA00023002"/>
    </source>
</evidence>
<dbReference type="Pfam" id="PF01494">
    <property type="entry name" value="FAD_binding_3"/>
    <property type="match status" value="1"/>
</dbReference>
<dbReference type="GO" id="GO:0071949">
    <property type="term" value="F:FAD binding"/>
    <property type="evidence" value="ECO:0007669"/>
    <property type="project" value="InterPro"/>
</dbReference>
<name>A0AA39XQN5_9PEZI</name>
<sequence length="461" mass="50505">MSPETQVSVAIIGGGVAGLTLANICEQSGISYVLWESQDRIAPPVGASIGLMPNGLRILDQIGVIDAIEEYRIPHDSWEHRDADGTLYSSVTAMRKFPEILGYSDIFMERQRVLEILYDKIQDKSRISTGKRVILVENFPTHATVTATDGSQLQASIIVGADGVHSVVRRAINALAPSLEPPADYLSTHVTCVYGISTPHPSLPTGRNYTIYRPHSSLLIFTGAGGALYWFIIRELPEPLPYGHGPRRFTAADIDAAAAAVADACVTTPNDSEDKENGEDGQNVVVRFKDIYSRRRTAVMTPLEEGIAGRWAAGRMVIVGDAAAKMVPHAAMGANQAMESVACLASGLLRIRGGQEGMAEGFEGAGVEEWLVEYGRRREGRLRMVVKVANLACRAQLRIGEEAERYIAELREDVEDEVWVGKMMDTFANAEMIEGWEGGSERVRFYTEQVRKWKEEHAVSA</sequence>
<evidence type="ECO:0000313" key="7">
    <source>
        <dbReference type="Proteomes" id="UP001175001"/>
    </source>
</evidence>
<dbReference type="Proteomes" id="UP001175001">
    <property type="component" value="Unassembled WGS sequence"/>
</dbReference>
<dbReference type="InterPro" id="IPR036188">
    <property type="entry name" value="FAD/NAD-bd_sf"/>
</dbReference>
<dbReference type="PANTHER" id="PTHR47356">
    <property type="entry name" value="FAD-DEPENDENT MONOOXYGENASE ASQG-RELATED"/>
    <property type="match status" value="1"/>
</dbReference>
<keyword evidence="3" id="KW-0274">FAD</keyword>
<comment type="similarity">
    <text evidence="1">Belongs to the paxM FAD-dependent monooxygenase family.</text>
</comment>
<keyword evidence="7" id="KW-1185">Reference proteome</keyword>
<dbReference type="PRINTS" id="PR00420">
    <property type="entry name" value="RNGMNOXGNASE"/>
</dbReference>
<dbReference type="PANTHER" id="PTHR47356:SF2">
    <property type="entry name" value="FAD-BINDING DOMAIN-CONTAINING PROTEIN-RELATED"/>
    <property type="match status" value="1"/>
</dbReference>
<comment type="caution">
    <text evidence="6">The sequence shown here is derived from an EMBL/GenBank/DDBJ whole genome shotgun (WGS) entry which is preliminary data.</text>
</comment>
<keyword evidence="2" id="KW-0285">Flavoprotein</keyword>